<dbReference type="KEGG" id="hth:HTH_1609"/>
<dbReference type="EMBL" id="AP011112">
    <property type="protein sequence ID" value="BAI70057.1"/>
    <property type="molecule type" value="Genomic_DNA"/>
</dbReference>
<evidence type="ECO:0000313" key="1">
    <source>
        <dbReference type="EMBL" id="BAI70057.1"/>
    </source>
</evidence>
<dbReference type="RefSeq" id="WP_012964237.1">
    <property type="nucleotide sequence ID" value="NC_013799.1"/>
</dbReference>
<dbReference type="Proteomes" id="UP000002574">
    <property type="component" value="Chromosome"/>
</dbReference>
<keyword evidence="2" id="KW-1185">Reference proteome</keyword>
<protein>
    <submittedName>
        <fullName evidence="1">Uncharacterized protein</fullName>
    </submittedName>
</protein>
<name>D3DJQ5_HYDTT</name>
<proteinExistence type="predicted"/>
<gene>
    <name evidence="1" type="ordered locus">HTH_1609</name>
</gene>
<dbReference type="OrthoDB" id="13416at2"/>
<organism evidence="1 2">
    <name type="scientific">Hydrogenobacter thermophilus (strain DSM 6534 / IAM 12695 / TK-6)</name>
    <dbReference type="NCBI Taxonomy" id="608538"/>
    <lineage>
        <taxon>Bacteria</taxon>
        <taxon>Pseudomonadati</taxon>
        <taxon>Aquificota</taxon>
        <taxon>Aquificia</taxon>
        <taxon>Aquificales</taxon>
        <taxon>Aquificaceae</taxon>
        <taxon>Hydrogenobacter</taxon>
    </lineage>
</organism>
<reference evidence="1 2" key="1">
    <citation type="journal article" date="2010" name="J. Bacteriol.">
        <title>Complete genome sequence of the thermophilic, obligately chemolithoautotrophic hydrogen-oxidizing bacterium Hydrogenobacter thermophilus TK-6.</title>
        <authorList>
            <person name="Arai H."/>
            <person name="Kanbe H."/>
            <person name="Ishii M."/>
            <person name="Igarashi Y."/>
        </authorList>
    </citation>
    <scope>NUCLEOTIDE SEQUENCE [LARGE SCALE GENOMIC DNA]</scope>
    <source>
        <strain evidence="2">DSM 6534 / IAM 12695 / TK-6 [Tokyo]</strain>
    </source>
</reference>
<evidence type="ECO:0000313" key="2">
    <source>
        <dbReference type="Proteomes" id="UP000002574"/>
    </source>
</evidence>
<dbReference type="eggNOG" id="COG0745">
    <property type="taxonomic scope" value="Bacteria"/>
</dbReference>
<accession>D3DJQ5</accession>
<dbReference type="STRING" id="608538.HTH_1609"/>
<dbReference type="AlphaFoldDB" id="D3DJQ5"/>
<dbReference type="KEGG" id="hte:Hydth_1597"/>
<sequence length="405" mass="45809">MKVLVVSFDKSLIKGIKEALKDYEIIDVKNGEEAINTVSTYVDAIVYDAISGSISEEDINNMYQKRFKDAKYIVLVDELFPVDMNNIIVKKKVKLPREEALSRIKEALLEEPKEEELPTALPEIELVSPPLPQIETGYTETPPYEEGRRKVLVVSFDSTLTDTIKATLGTDYDITSVKNVKEAMEKAREADVIIFDTISGVIAQKALMEMSQSEELSQKQYILLIDELFTIDVDSIPLPYKYSFSREAQLGRAIEKARELLKAPPPIEAKPAVEESPPPPQEVSEEVLGLLDELFKEQKEEIPLEPTFEKAEETPPKSEKPLLEPTAIDLSHLEKTLKEHIKEVLSQKVLEEAFKDALQELSMVSSLEKVLKEEINRQLSLIDVASIIREEASKALRERLKELIT</sequence>